<feature type="transmembrane region" description="Helical" evidence="1">
    <location>
        <begin position="178"/>
        <end position="200"/>
    </location>
</feature>
<gene>
    <name evidence="3" type="ORF">MIMGU_mgv1a021811mg</name>
</gene>
<reference evidence="3 4" key="1">
    <citation type="journal article" date="2013" name="Proc. Natl. Acad. Sci. U.S.A.">
        <title>Fine-scale variation in meiotic recombination in Mimulus inferred from population shotgun sequencing.</title>
        <authorList>
            <person name="Hellsten U."/>
            <person name="Wright K.M."/>
            <person name="Jenkins J."/>
            <person name="Shu S."/>
            <person name="Yuan Y."/>
            <person name="Wessler S.R."/>
            <person name="Schmutz J."/>
            <person name="Willis J.H."/>
            <person name="Rokhsar D.S."/>
        </authorList>
    </citation>
    <scope>NUCLEOTIDE SEQUENCE [LARGE SCALE GENOMIC DNA]</scope>
    <source>
        <strain evidence="4">cv. DUN x IM62</strain>
    </source>
</reference>
<evidence type="ECO:0000256" key="1">
    <source>
        <dbReference type="SAM" id="Phobius"/>
    </source>
</evidence>
<organism evidence="3 4">
    <name type="scientific">Erythranthe guttata</name>
    <name type="common">Yellow monkey flower</name>
    <name type="synonym">Mimulus guttatus</name>
    <dbReference type="NCBI Taxonomy" id="4155"/>
    <lineage>
        <taxon>Eukaryota</taxon>
        <taxon>Viridiplantae</taxon>
        <taxon>Streptophyta</taxon>
        <taxon>Embryophyta</taxon>
        <taxon>Tracheophyta</taxon>
        <taxon>Spermatophyta</taxon>
        <taxon>Magnoliopsida</taxon>
        <taxon>eudicotyledons</taxon>
        <taxon>Gunneridae</taxon>
        <taxon>Pentapetalae</taxon>
        <taxon>asterids</taxon>
        <taxon>lamiids</taxon>
        <taxon>Lamiales</taxon>
        <taxon>Phrymaceae</taxon>
        <taxon>Erythranthe</taxon>
    </lineage>
</organism>
<dbReference type="EMBL" id="KI632319">
    <property type="protein sequence ID" value="EYU18764.1"/>
    <property type="molecule type" value="Genomic_DNA"/>
</dbReference>
<protein>
    <recommendedName>
        <fullName evidence="5">DUF4220 domain-containing protein</fullName>
    </recommendedName>
</protein>
<name>A0A022PT95_ERYGU</name>
<keyword evidence="1" id="KW-1133">Transmembrane helix</keyword>
<evidence type="ECO:0008006" key="5">
    <source>
        <dbReference type="Google" id="ProtNLM"/>
    </source>
</evidence>
<feature type="transmembrane region" description="Helical" evidence="1">
    <location>
        <begin position="44"/>
        <end position="64"/>
    </location>
</feature>
<dbReference type="Proteomes" id="UP000030748">
    <property type="component" value="Unassembled WGS sequence"/>
</dbReference>
<dbReference type="PANTHER" id="PTHR35307:SF3">
    <property type="entry name" value="DUF4220 DOMAIN-CONTAINING PROTEIN"/>
    <property type="match status" value="1"/>
</dbReference>
<dbReference type="PANTHER" id="PTHR35307">
    <property type="entry name" value="PROTEIN, PUTATIVE-RELATED"/>
    <property type="match status" value="1"/>
</dbReference>
<feature type="chain" id="PRO_5001506273" description="DUF4220 domain-containing protein" evidence="2">
    <location>
        <begin position="21"/>
        <end position="619"/>
    </location>
</feature>
<feature type="transmembrane region" description="Helical" evidence="1">
    <location>
        <begin position="76"/>
        <end position="96"/>
    </location>
</feature>
<evidence type="ECO:0000256" key="2">
    <source>
        <dbReference type="SAM" id="SignalP"/>
    </source>
</evidence>
<evidence type="ECO:0000313" key="4">
    <source>
        <dbReference type="Proteomes" id="UP000030748"/>
    </source>
</evidence>
<dbReference type="AlphaFoldDB" id="A0A022PT95"/>
<sequence>MPWIGLYIATASLVCTVAMAADASIGFRSKKLWFPCKYFTLNAFSLTLLAATMKLPLDLTSFTIQDDDKLARISSLVFMSTAIANFMTSLHLDLAYSEMHRKISDKQLVTAGELKTVVTRYWVMAETGGSQFVIARSVTCVASGVMCLLMGLTLLHVEKRKFSYEGKVSSNYKWSIKLILLVQTIGVIVGGIAPVMRWFIVARFKSSKIGHMSFKDELKVEAYWNERLVYWRDRSVPLQVGFQILRKLVYDAKRLLLNICIGVQSAIVRASKLALLISATFLKVPLFCFHRIKKSGVESSRGMEQNYSRYVLLLEGESQLPQKTLRNICNEVDKLIQIGKKKQPNNLIDFLKVSANFNGVGKFDPREVLSLHFDHETPNCWSLPVMTLTAIAISLNIVDANKRVNRFLSAVGEGLYFAKLIERTLDKNGDLTSILHAADVVWVGVEFSRKWLDNDLQDASVGGGSPNETLQKLSRIADDIFTTEMNDPLMQNPLYWPLKVIAARSMYRVTQTILLSHTNNDSQTDEELFERLSVMISDILAACLTNLVPDVILKSHSNVIEEREESVRGTAVLLGQSEGILKIPPPRDLPSLDPIKAAYIKECRATMALNRPGIDVFIE</sequence>
<keyword evidence="2" id="KW-0732">Signal</keyword>
<keyword evidence="1" id="KW-0812">Transmembrane</keyword>
<dbReference type="eggNOG" id="ENOG502QWWX">
    <property type="taxonomic scope" value="Eukaryota"/>
</dbReference>
<keyword evidence="1" id="KW-0472">Membrane</keyword>
<keyword evidence="4" id="KW-1185">Reference proteome</keyword>
<evidence type="ECO:0000313" key="3">
    <source>
        <dbReference type="EMBL" id="EYU18764.1"/>
    </source>
</evidence>
<accession>A0A022PT95</accession>
<feature type="signal peptide" evidence="2">
    <location>
        <begin position="1"/>
        <end position="20"/>
    </location>
</feature>
<dbReference type="PhylomeDB" id="A0A022PT95"/>
<proteinExistence type="predicted"/>
<feature type="transmembrane region" description="Helical" evidence="1">
    <location>
        <begin position="133"/>
        <end position="157"/>
    </location>
</feature>